<dbReference type="PANTHER" id="PTHR44688">
    <property type="entry name" value="DNA-BINDING TRANSCRIPTIONAL ACTIVATOR DEVR_DOSR"/>
    <property type="match status" value="1"/>
</dbReference>
<dbReference type="STRING" id="504798.SAMN05421871_102381"/>
<dbReference type="PROSITE" id="PS50043">
    <property type="entry name" value="HTH_LUXR_2"/>
    <property type="match status" value="1"/>
</dbReference>
<evidence type="ECO:0000256" key="1">
    <source>
        <dbReference type="ARBA" id="ARBA00023015"/>
    </source>
</evidence>
<gene>
    <name evidence="5" type="ORF">SAMN05192558_105331</name>
</gene>
<dbReference type="Proteomes" id="UP000199651">
    <property type="component" value="Unassembled WGS sequence"/>
</dbReference>
<dbReference type="EMBL" id="FNJB01000005">
    <property type="protein sequence ID" value="SDO91422.1"/>
    <property type="molecule type" value="Genomic_DNA"/>
</dbReference>
<dbReference type="InterPro" id="IPR000792">
    <property type="entry name" value="Tscrpt_reg_LuxR_C"/>
</dbReference>
<dbReference type="Pfam" id="PF00196">
    <property type="entry name" value="GerE"/>
    <property type="match status" value="1"/>
</dbReference>
<evidence type="ECO:0000259" key="4">
    <source>
        <dbReference type="PROSITE" id="PS50043"/>
    </source>
</evidence>
<dbReference type="Gene3D" id="1.10.10.10">
    <property type="entry name" value="Winged helix-like DNA-binding domain superfamily/Winged helix DNA-binding domain"/>
    <property type="match status" value="1"/>
</dbReference>
<proteinExistence type="predicted"/>
<organism evidence="5 6">
    <name type="scientific">Actinokineospora alba</name>
    <dbReference type="NCBI Taxonomy" id="504798"/>
    <lineage>
        <taxon>Bacteria</taxon>
        <taxon>Bacillati</taxon>
        <taxon>Actinomycetota</taxon>
        <taxon>Actinomycetes</taxon>
        <taxon>Pseudonocardiales</taxon>
        <taxon>Pseudonocardiaceae</taxon>
        <taxon>Actinokineospora</taxon>
    </lineage>
</organism>
<dbReference type="InterPro" id="IPR036388">
    <property type="entry name" value="WH-like_DNA-bd_sf"/>
</dbReference>
<keyword evidence="6" id="KW-1185">Reference proteome</keyword>
<protein>
    <submittedName>
        <fullName evidence="5">DNA-binding transcriptional regulator, CsgD family</fullName>
    </submittedName>
</protein>
<reference evidence="6" key="1">
    <citation type="submission" date="2016-10" db="EMBL/GenBank/DDBJ databases">
        <authorList>
            <person name="Varghese N."/>
            <person name="Submissions S."/>
        </authorList>
    </citation>
    <scope>NUCLEOTIDE SEQUENCE [LARGE SCALE GENOMIC DNA]</scope>
    <source>
        <strain evidence="6">IBRC-M 10655</strain>
    </source>
</reference>
<dbReference type="PRINTS" id="PR00038">
    <property type="entry name" value="HTHLUXR"/>
</dbReference>
<keyword evidence="2 5" id="KW-0238">DNA-binding</keyword>
<dbReference type="GO" id="GO:0003677">
    <property type="term" value="F:DNA binding"/>
    <property type="evidence" value="ECO:0007669"/>
    <property type="project" value="UniProtKB-KW"/>
</dbReference>
<sequence length="315" mass="34520">MVPFDAHAWLLTDPETSVGSAPVAQVPCLPELPRLIRLKYLTDVNRWTTIGEVALLREATGGDLSRSLLWRELLADYDVSDVASLVFVDRYGCWGFLDLWRMGADARFSRAEARFLAAIVDPVTAALRRCQADTFVERPARAAHPLGPVVLLLSPDLAVLGQTPETEGYLRTLIPPEHGRAPIPASAYNVGAQLLAVEAGVDQNPPTARVHLADGLWVTLRAARLGGAEAADKRDIAVSIEETSAAERVTLFGRAFGLSARERELLGHLTTGTDTRELARRMFLSEHTVQDHLKSIFTKTSTRNRRTLLTRALGT</sequence>
<evidence type="ECO:0000256" key="3">
    <source>
        <dbReference type="ARBA" id="ARBA00023163"/>
    </source>
</evidence>
<name>A0A1H0NF88_9PSEU</name>
<dbReference type="PANTHER" id="PTHR44688:SF16">
    <property type="entry name" value="DNA-BINDING TRANSCRIPTIONAL ACTIVATOR DEVR_DOSR"/>
    <property type="match status" value="1"/>
</dbReference>
<evidence type="ECO:0000313" key="5">
    <source>
        <dbReference type="EMBL" id="SDO91422.1"/>
    </source>
</evidence>
<dbReference type="AlphaFoldDB" id="A0A1H0NF88"/>
<keyword evidence="3" id="KW-0804">Transcription</keyword>
<dbReference type="SMART" id="SM00421">
    <property type="entry name" value="HTH_LUXR"/>
    <property type="match status" value="1"/>
</dbReference>
<evidence type="ECO:0000256" key="2">
    <source>
        <dbReference type="ARBA" id="ARBA00023125"/>
    </source>
</evidence>
<keyword evidence="1" id="KW-0805">Transcription regulation</keyword>
<feature type="domain" description="HTH luxR-type" evidence="4">
    <location>
        <begin position="251"/>
        <end position="315"/>
    </location>
</feature>
<dbReference type="InterPro" id="IPR016032">
    <property type="entry name" value="Sig_transdc_resp-reg_C-effctor"/>
</dbReference>
<dbReference type="GO" id="GO:0006355">
    <property type="term" value="P:regulation of DNA-templated transcription"/>
    <property type="evidence" value="ECO:0007669"/>
    <property type="project" value="InterPro"/>
</dbReference>
<accession>A0A1H0NF88</accession>
<dbReference type="CDD" id="cd06170">
    <property type="entry name" value="LuxR_C_like"/>
    <property type="match status" value="1"/>
</dbReference>
<evidence type="ECO:0000313" key="6">
    <source>
        <dbReference type="Proteomes" id="UP000199651"/>
    </source>
</evidence>
<dbReference type="SUPFAM" id="SSF46894">
    <property type="entry name" value="C-terminal effector domain of the bipartite response regulators"/>
    <property type="match status" value="1"/>
</dbReference>